<evidence type="ECO:0000256" key="5">
    <source>
        <dbReference type="ARBA" id="ARBA00023004"/>
    </source>
</evidence>
<keyword evidence="3" id="KW-0223">Dioxygenase</keyword>
<evidence type="ECO:0000313" key="8">
    <source>
        <dbReference type="EMBL" id="MBK1715781.1"/>
    </source>
</evidence>
<feature type="region of interest" description="Disordered" evidence="6">
    <location>
        <begin position="1"/>
        <end position="22"/>
    </location>
</feature>
<evidence type="ECO:0000256" key="4">
    <source>
        <dbReference type="ARBA" id="ARBA00023002"/>
    </source>
</evidence>
<dbReference type="SUPFAM" id="SSF51197">
    <property type="entry name" value="Clavaminate synthase-like"/>
    <property type="match status" value="1"/>
</dbReference>
<feature type="domain" description="TauD/TfdA-like" evidence="7">
    <location>
        <begin position="67"/>
        <end position="244"/>
    </location>
</feature>
<evidence type="ECO:0000313" key="9">
    <source>
        <dbReference type="Proteomes" id="UP001041814"/>
    </source>
</evidence>
<keyword evidence="5" id="KW-0408">Iron</keyword>
<protein>
    <recommendedName>
        <fullName evidence="7">TauD/TfdA-like domain-containing protein</fullName>
    </recommendedName>
</protein>
<keyword evidence="2" id="KW-0479">Metal-binding</keyword>
<dbReference type="InterPro" id="IPR051323">
    <property type="entry name" value="AtsK-like"/>
</dbReference>
<evidence type="ECO:0000256" key="2">
    <source>
        <dbReference type="ARBA" id="ARBA00022723"/>
    </source>
</evidence>
<evidence type="ECO:0000256" key="3">
    <source>
        <dbReference type="ARBA" id="ARBA00022964"/>
    </source>
</evidence>
<dbReference type="PANTHER" id="PTHR30468">
    <property type="entry name" value="ALPHA-KETOGLUTARATE-DEPENDENT SULFONATE DIOXYGENASE"/>
    <property type="match status" value="1"/>
</dbReference>
<dbReference type="EMBL" id="NRRU01000155">
    <property type="protein sequence ID" value="MBK1715781.1"/>
    <property type="molecule type" value="Genomic_DNA"/>
</dbReference>
<dbReference type="Gene3D" id="3.60.130.10">
    <property type="entry name" value="Clavaminate synthase-like"/>
    <property type="match status" value="1"/>
</dbReference>
<reference evidence="8" key="2">
    <citation type="journal article" date="2020" name="Microorganisms">
        <title>Osmotic Adaptation and Compatible Solute Biosynthesis of Phototrophic Bacteria as Revealed from Genome Analyses.</title>
        <authorList>
            <person name="Imhoff J.F."/>
            <person name="Rahn T."/>
            <person name="Kunzel S."/>
            <person name="Keller A."/>
            <person name="Neulinger S.C."/>
        </authorList>
    </citation>
    <scope>NUCLEOTIDE SEQUENCE</scope>
    <source>
        <strain evidence="8">IM 151</strain>
    </source>
</reference>
<evidence type="ECO:0000256" key="1">
    <source>
        <dbReference type="ARBA" id="ARBA00005896"/>
    </source>
</evidence>
<gene>
    <name evidence="8" type="ORF">CKO43_23820</name>
</gene>
<dbReference type="Pfam" id="PF02668">
    <property type="entry name" value="TauD"/>
    <property type="match status" value="1"/>
</dbReference>
<dbReference type="InterPro" id="IPR003819">
    <property type="entry name" value="TauD/TfdA-like"/>
</dbReference>
<reference evidence="8" key="1">
    <citation type="submission" date="2017-08" db="EMBL/GenBank/DDBJ databases">
        <authorList>
            <person name="Imhoff J.F."/>
            <person name="Rahn T."/>
            <person name="Kuenzel S."/>
            <person name="Neulinger S.C."/>
        </authorList>
    </citation>
    <scope>NUCLEOTIDE SEQUENCE</scope>
    <source>
        <strain evidence="8">IM 151</strain>
    </source>
</reference>
<accession>A0ABS1E115</accession>
<sequence length="252" mass="28467">MLFSCGGRPLRRHGLPQPGQSAGHRLKALRRLRMSICGRQLAARMRISIDADVVLIANVGGGLLGNDELHAHYDHHWTPQPSASSFLHALEVPSRGGDTTWINAVLAYETLDEATRREIDDLQLITYNPFLRRLRPLASGRAPLYRTPEIEPLSPYVAHPLVRTHPDSGKRLLYLDTHTEVEVLGWPARRGAALVERLRAHLLQPRLAYTHRWSVGDLVWWDNQATIHSRSAFEAGERRVMKRVSLAGTRPF</sequence>
<dbReference type="Proteomes" id="UP001041814">
    <property type="component" value="Unassembled WGS sequence"/>
</dbReference>
<proteinExistence type="inferred from homology"/>
<comment type="caution">
    <text evidence="8">The sequence shown here is derived from an EMBL/GenBank/DDBJ whole genome shotgun (WGS) entry which is preliminary data.</text>
</comment>
<name>A0ABS1E115_RUBGE</name>
<keyword evidence="9" id="KW-1185">Reference proteome</keyword>
<evidence type="ECO:0000256" key="6">
    <source>
        <dbReference type="SAM" id="MobiDB-lite"/>
    </source>
</evidence>
<organism evidence="8 9">
    <name type="scientific">Rubrivivax gelatinosus</name>
    <name type="common">Rhodocyclus gelatinosus</name>
    <name type="synonym">Rhodopseudomonas gelatinosa</name>
    <dbReference type="NCBI Taxonomy" id="28068"/>
    <lineage>
        <taxon>Bacteria</taxon>
        <taxon>Pseudomonadati</taxon>
        <taxon>Pseudomonadota</taxon>
        <taxon>Betaproteobacteria</taxon>
        <taxon>Burkholderiales</taxon>
        <taxon>Sphaerotilaceae</taxon>
        <taxon>Rubrivivax</taxon>
    </lineage>
</organism>
<evidence type="ECO:0000259" key="7">
    <source>
        <dbReference type="Pfam" id="PF02668"/>
    </source>
</evidence>
<keyword evidence="4" id="KW-0560">Oxidoreductase</keyword>
<dbReference type="PANTHER" id="PTHR30468:SF1">
    <property type="entry name" value="ALPHA-KETOGLUTARATE-DEPENDENT SULFONATE DIOXYGENASE"/>
    <property type="match status" value="1"/>
</dbReference>
<comment type="similarity">
    <text evidence="1">Belongs to the TfdA dioxygenase family.</text>
</comment>
<dbReference type="InterPro" id="IPR042098">
    <property type="entry name" value="TauD-like_sf"/>
</dbReference>